<keyword evidence="2" id="KW-1133">Transmembrane helix</keyword>
<feature type="compositionally biased region" description="Low complexity" evidence="1">
    <location>
        <begin position="155"/>
        <end position="169"/>
    </location>
</feature>
<dbReference type="Proteomes" id="UP000515146">
    <property type="component" value="Unplaced"/>
</dbReference>
<dbReference type="InParanoid" id="A0A6P6Y7V5"/>
<dbReference type="OrthoDB" id="6509993at2759"/>
<sequence>MIMIIIIGQSNASYSQQQQKCQIINGVKKCKRDDGDYNEISTQYPDYVWENKQNQTSFTFVIWISFVVMLSIFMFFSVYLLYVPKKDLFAPDQQQQQRRNRLLRINSAKMATNGQMNSFGYSKKLQMFNPNIVRTSIRYSGGLRGLNEQYGGGSTPAITNSTTTTTSTESLKSIDDLTMSMKRQQQQQPQNLDTGPIRSPPDLGHDHQKFYNSLGGGFIVRNVHNNQQQSIQ</sequence>
<evidence type="ECO:0000256" key="2">
    <source>
        <dbReference type="SAM" id="Phobius"/>
    </source>
</evidence>
<evidence type="ECO:0000313" key="3">
    <source>
        <dbReference type="Proteomes" id="UP000515146"/>
    </source>
</evidence>
<protein>
    <submittedName>
        <fullName evidence="4">Uncharacterized protein LOC113795410</fullName>
    </submittedName>
</protein>
<organism evidence="3 4">
    <name type="scientific">Dermatophagoides pteronyssinus</name>
    <name type="common">European house dust mite</name>
    <dbReference type="NCBI Taxonomy" id="6956"/>
    <lineage>
        <taxon>Eukaryota</taxon>
        <taxon>Metazoa</taxon>
        <taxon>Ecdysozoa</taxon>
        <taxon>Arthropoda</taxon>
        <taxon>Chelicerata</taxon>
        <taxon>Arachnida</taxon>
        <taxon>Acari</taxon>
        <taxon>Acariformes</taxon>
        <taxon>Sarcoptiformes</taxon>
        <taxon>Astigmata</taxon>
        <taxon>Psoroptidia</taxon>
        <taxon>Analgoidea</taxon>
        <taxon>Pyroglyphidae</taxon>
        <taxon>Dermatophagoidinae</taxon>
        <taxon>Dermatophagoides</taxon>
    </lineage>
</organism>
<keyword evidence="2" id="KW-0812">Transmembrane</keyword>
<feature type="region of interest" description="Disordered" evidence="1">
    <location>
        <begin position="181"/>
        <end position="210"/>
    </location>
</feature>
<gene>
    <name evidence="4" type="primary">LOC113795410</name>
</gene>
<name>A0A6P6Y7V5_DERPT</name>
<feature type="region of interest" description="Disordered" evidence="1">
    <location>
        <begin position="150"/>
        <end position="169"/>
    </location>
</feature>
<accession>A0A6P6Y7V5</accession>
<reference evidence="4" key="1">
    <citation type="submission" date="2025-08" db="UniProtKB">
        <authorList>
            <consortium name="RefSeq"/>
        </authorList>
    </citation>
    <scope>IDENTIFICATION</scope>
    <source>
        <strain evidence="4">Airmid</strain>
    </source>
</reference>
<keyword evidence="3" id="KW-1185">Reference proteome</keyword>
<keyword evidence="2" id="KW-0472">Membrane</keyword>
<evidence type="ECO:0000256" key="1">
    <source>
        <dbReference type="SAM" id="MobiDB-lite"/>
    </source>
</evidence>
<dbReference type="RefSeq" id="XP_027201390.1">
    <property type="nucleotide sequence ID" value="XM_027345589.1"/>
</dbReference>
<evidence type="ECO:0000313" key="4">
    <source>
        <dbReference type="RefSeq" id="XP_027201390.1"/>
    </source>
</evidence>
<feature type="transmembrane region" description="Helical" evidence="2">
    <location>
        <begin position="60"/>
        <end position="82"/>
    </location>
</feature>
<dbReference type="KEGG" id="dpte:113795410"/>
<dbReference type="AlphaFoldDB" id="A0A6P6Y7V5"/>
<proteinExistence type="predicted"/>